<dbReference type="PANTHER" id="PTHR12697:SF5">
    <property type="entry name" value="DEOXYHYPUSINE HYDROXYLASE"/>
    <property type="match status" value="1"/>
</dbReference>
<dbReference type="RefSeq" id="WP_149112491.1">
    <property type="nucleotide sequence ID" value="NZ_CP042425.1"/>
</dbReference>
<dbReference type="EMBL" id="CP042425">
    <property type="protein sequence ID" value="QEL17942.1"/>
    <property type="molecule type" value="Genomic_DNA"/>
</dbReference>
<evidence type="ECO:0000313" key="2">
    <source>
        <dbReference type="Proteomes" id="UP000324974"/>
    </source>
</evidence>
<dbReference type="PANTHER" id="PTHR12697">
    <property type="entry name" value="PBS LYASE HEAT-LIKE PROTEIN"/>
    <property type="match status" value="1"/>
</dbReference>
<dbReference type="InterPro" id="IPR011989">
    <property type="entry name" value="ARM-like"/>
</dbReference>
<dbReference type="InterPro" id="IPR004155">
    <property type="entry name" value="PBS_lyase_HEAT"/>
</dbReference>
<dbReference type="KEGG" id="lrs:PX52LOC_04956"/>
<dbReference type="SMART" id="SM00567">
    <property type="entry name" value="EZ_HEAT"/>
    <property type="match status" value="4"/>
</dbReference>
<sequence length="339" mass="35644">MRHSIPFCTVVTLIALAAGRIEGGPPLREEGESRVKFTADLKAALAAEGTATGKAAALSRAYKAESHSDVRRVVFEHISTPPDAAIDRFLADVLSDDADAGIRSLAATALGTHGTDQCLPTLAKAAATDKVTECRVGCIVGTGTARRAATFAIAALAARHPKLAGRAATTLRELTPPADPKDAESLADARVQALYQVTHDEKLLTPFLERLRSTDAKVRENGVVAFRFFQLKVAPPELVAALGDADADVRSWAGLALGEIADPKTVPVLMAVAGDAKKDAGLRCNVIGSLGRMKATTATDLMRQLLADENAAVQVQAAISLYRLTGEKVKQFPAGYNAN</sequence>
<dbReference type="AlphaFoldDB" id="A0A5C1AJR5"/>
<gene>
    <name evidence="1" type="ORF">PX52LOC_04956</name>
</gene>
<name>A0A5C1AJR5_9BACT</name>
<dbReference type="OrthoDB" id="9841236at2"/>
<dbReference type="Proteomes" id="UP000324974">
    <property type="component" value="Chromosome"/>
</dbReference>
<proteinExistence type="predicted"/>
<dbReference type="GO" id="GO:0016491">
    <property type="term" value="F:oxidoreductase activity"/>
    <property type="evidence" value="ECO:0007669"/>
    <property type="project" value="TreeGrafter"/>
</dbReference>
<dbReference type="InterPro" id="IPR016024">
    <property type="entry name" value="ARM-type_fold"/>
</dbReference>
<organism evidence="1 2">
    <name type="scientific">Limnoglobus roseus</name>
    <dbReference type="NCBI Taxonomy" id="2598579"/>
    <lineage>
        <taxon>Bacteria</taxon>
        <taxon>Pseudomonadati</taxon>
        <taxon>Planctomycetota</taxon>
        <taxon>Planctomycetia</taxon>
        <taxon>Gemmatales</taxon>
        <taxon>Gemmataceae</taxon>
        <taxon>Limnoglobus</taxon>
    </lineage>
</organism>
<dbReference type="Pfam" id="PF13646">
    <property type="entry name" value="HEAT_2"/>
    <property type="match status" value="1"/>
</dbReference>
<dbReference type="Gene3D" id="1.25.10.10">
    <property type="entry name" value="Leucine-rich Repeat Variant"/>
    <property type="match status" value="2"/>
</dbReference>
<dbReference type="SUPFAM" id="SSF48371">
    <property type="entry name" value="ARM repeat"/>
    <property type="match status" value="1"/>
</dbReference>
<protein>
    <submittedName>
        <fullName evidence="1">HEAT repeat domain-containing protein</fullName>
    </submittedName>
</protein>
<reference evidence="2" key="1">
    <citation type="submission" date="2019-08" db="EMBL/GenBank/DDBJ databases">
        <title>Limnoglobus roseus gen. nov., sp. nov., a novel freshwater planctomycete with a giant genome from the family Gemmataceae.</title>
        <authorList>
            <person name="Kulichevskaya I.S."/>
            <person name="Naumoff D.G."/>
            <person name="Miroshnikov K."/>
            <person name="Ivanova A."/>
            <person name="Philippov D.A."/>
            <person name="Hakobyan A."/>
            <person name="Rijpstra I.C."/>
            <person name="Sinninghe Damste J.S."/>
            <person name="Liesack W."/>
            <person name="Dedysh S.N."/>
        </authorList>
    </citation>
    <scope>NUCLEOTIDE SEQUENCE [LARGE SCALE GENOMIC DNA]</scope>
    <source>
        <strain evidence="2">PX52</strain>
    </source>
</reference>
<keyword evidence="2" id="KW-1185">Reference proteome</keyword>
<evidence type="ECO:0000313" key="1">
    <source>
        <dbReference type="EMBL" id="QEL17942.1"/>
    </source>
</evidence>
<accession>A0A5C1AJR5</accession>